<dbReference type="Pfam" id="PF02661">
    <property type="entry name" value="Fic"/>
    <property type="match status" value="1"/>
</dbReference>
<dbReference type="GO" id="GO:0016301">
    <property type="term" value="F:kinase activity"/>
    <property type="evidence" value="ECO:0007669"/>
    <property type="project" value="InterPro"/>
</dbReference>
<dbReference type="PANTHER" id="PTHR39426">
    <property type="entry name" value="HOMOLOGY TO DEATH-ON-CURING PROTEIN OF PHAGE P1"/>
    <property type="match status" value="1"/>
</dbReference>
<feature type="domain" description="Fido" evidence="1">
    <location>
        <begin position="5"/>
        <end position="138"/>
    </location>
</feature>
<dbReference type="SUPFAM" id="SSF140931">
    <property type="entry name" value="Fic-like"/>
    <property type="match status" value="1"/>
</dbReference>
<comment type="caution">
    <text evidence="2">The sequence shown here is derived from an EMBL/GenBank/DDBJ whole genome shotgun (WGS) entry which is preliminary data.</text>
</comment>
<evidence type="ECO:0000259" key="1">
    <source>
        <dbReference type="PROSITE" id="PS51459"/>
    </source>
</evidence>
<dbReference type="InterPro" id="IPR036597">
    <property type="entry name" value="Fido-like_dom_sf"/>
</dbReference>
<dbReference type="Gene3D" id="1.20.120.1870">
    <property type="entry name" value="Fic/DOC protein, Fido domain"/>
    <property type="match status" value="1"/>
</dbReference>
<dbReference type="NCBIfam" id="TIGR01550">
    <property type="entry name" value="DOC_P1"/>
    <property type="match status" value="1"/>
</dbReference>
<sequence length="255" mass="28380">MTNYLNDADILYIHEVLTYVFEKEADPIVPSGPRDAGGGLVASATIRPRTSLGGVEKYRTLEAKAAALFHSLIQNHPFHNGNKRTALVSMVRFLDLNHKRIEASDEDMFALVKSVAQGQLPGSDERRNADDIVDGVRHWLESRCAKIERVNGDVRVRDFLENIKKAGGRVKSSADGNSWILHGPHSFIEKENGKSVRIRKNILRINSMVGRVYAKKIGFTDGRSGISFDDLTAGVQPEQRIIGDLIEVLRMLAHI</sequence>
<gene>
    <name evidence="2" type="ORF">CRM94_30095</name>
</gene>
<dbReference type="RefSeq" id="WP_098154115.1">
    <property type="nucleotide sequence ID" value="NZ_JAHPNI010000005.1"/>
</dbReference>
<dbReference type="InterPro" id="IPR053737">
    <property type="entry name" value="Type_II_TA_Toxin"/>
</dbReference>
<protein>
    <recommendedName>
        <fullName evidence="1">Fido domain-containing protein</fullName>
    </recommendedName>
</protein>
<organism evidence="2 3">
    <name type="scientific">Burkholderia gladioli</name>
    <name type="common">Pseudomonas marginata</name>
    <name type="synonym">Phytomonas marginata</name>
    <dbReference type="NCBI Taxonomy" id="28095"/>
    <lineage>
        <taxon>Bacteria</taxon>
        <taxon>Pseudomonadati</taxon>
        <taxon>Pseudomonadota</taxon>
        <taxon>Betaproteobacteria</taxon>
        <taxon>Burkholderiales</taxon>
        <taxon>Burkholderiaceae</taxon>
        <taxon>Burkholderia</taxon>
    </lineage>
</organism>
<dbReference type="AlphaFoldDB" id="A0A2A7S4M4"/>
<reference evidence="3" key="1">
    <citation type="submission" date="2017-09" db="EMBL/GenBank/DDBJ databases">
        <title>FDA dAtabase for Regulatory Grade micrObial Sequences (FDA-ARGOS): Supporting development and validation of Infectious Disease Dx tests.</title>
        <authorList>
            <person name="Minogue T."/>
            <person name="Wolcott M."/>
            <person name="Wasieloski L."/>
            <person name="Aguilar W."/>
            <person name="Moore D."/>
            <person name="Tallon L."/>
            <person name="Sadzewicz L."/>
            <person name="Ott S."/>
            <person name="Zhao X."/>
            <person name="Nagaraj S."/>
            <person name="Vavikolanu K."/>
            <person name="Aluvathingal J."/>
            <person name="Nadendla S."/>
            <person name="Sichtig H."/>
        </authorList>
    </citation>
    <scope>NUCLEOTIDE SEQUENCE [LARGE SCALE GENOMIC DNA]</scope>
    <source>
        <strain evidence="3">FDAARGOS_390</strain>
    </source>
</reference>
<dbReference type="Proteomes" id="UP000220629">
    <property type="component" value="Unassembled WGS sequence"/>
</dbReference>
<dbReference type="InterPro" id="IPR006440">
    <property type="entry name" value="Doc"/>
</dbReference>
<dbReference type="PROSITE" id="PS51459">
    <property type="entry name" value="FIDO"/>
    <property type="match status" value="1"/>
</dbReference>
<dbReference type="PANTHER" id="PTHR39426:SF1">
    <property type="entry name" value="HOMOLOGY TO DEATH-ON-CURING PROTEIN OF PHAGE P1"/>
    <property type="match status" value="1"/>
</dbReference>
<evidence type="ECO:0000313" key="2">
    <source>
        <dbReference type="EMBL" id="PEH38617.1"/>
    </source>
</evidence>
<dbReference type="InterPro" id="IPR003812">
    <property type="entry name" value="Fido"/>
</dbReference>
<proteinExistence type="predicted"/>
<accession>A0A2A7S4M4</accession>
<dbReference type="EMBL" id="PDDY01000004">
    <property type="protein sequence ID" value="PEH38617.1"/>
    <property type="molecule type" value="Genomic_DNA"/>
</dbReference>
<name>A0A2A7S4M4_BURGA</name>
<evidence type="ECO:0000313" key="3">
    <source>
        <dbReference type="Proteomes" id="UP000220629"/>
    </source>
</evidence>